<dbReference type="Proteomes" id="UP001150538">
    <property type="component" value="Unassembled WGS sequence"/>
</dbReference>
<organism evidence="1 2">
    <name type="scientific">Mycoemilia scoparia</name>
    <dbReference type="NCBI Taxonomy" id="417184"/>
    <lineage>
        <taxon>Eukaryota</taxon>
        <taxon>Fungi</taxon>
        <taxon>Fungi incertae sedis</taxon>
        <taxon>Zoopagomycota</taxon>
        <taxon>Kickxellomycotina</taxon>
        <taxon>Kickxellomycetes</taxon>
        <taxon>Kickxellales</taxon>
        <taxon>Kickxellaceae</taxon>
        <taxon>Mycoemilia</taxon>
    </lineage>
</organism>
<proteinExistence type="predicted"/>
<gene>
    <name evidence="1" type="ORF">H4219_005834</name>
</gene>
<sequence>MEQPEFETQAGKDCSHLVERCLTFIEKLKDKTEFDESHNLKTNPSLVKNILYDYMKTCRTDTNAVYGCFINDRMTNIVFRAKFSCSHNYQFMPLINKFFGGETFKIEINGEEPENPRHFLSRRYAMIDNILKDEKQYDEEAKENLKKSMNEYLHGLGQCINHIIYNLFGHNNITGPAQNNSLMVDILDFLSQRLSMEIFNLKFPLSSVISEDAVLLQNQFKIYFEEKFGEDYGGGNGNLYEDVKTFKDESIKVLKFGVKTVDLLL</sequence>
<dbReference type="EMBL" id="JANBPU010000411">
    <property type="protein sequence ID" value="KAJ1911765.1"/>
    <property type="molecule type" value="Genomic_DNA"/>
</dbReference>
<reference evidence="1" key="1">
    <citation type="submission" date="2022-07" db="EMBL/GenBank/DDBJ databases">
        <title>Phylogenomic reconstructions and comparative analyses of Kickxellomycotina fungi.</title>
        <authorList>
            <person name="Reynolds N.K."/>
            <person name="Stajich J.E."/>
            <person name="Barry K."/>
            <person name="Grigoriev I.V."/>
            <person name="Crous P."/>
            <person name="Smith M.E."/>
        </authorList>
    </citation>
    <scope>NUCLEOTIDE SEQUENCE</scope>
    <source>
        <strain evidence="1">NBRC 100468</strain>
    </source>
</reference>
<evidence type="ECO:0000313" key="2">
    <source>
        <dbReference type="Proteomes" id="UP001150538"/>
    </source>
</evidence>
<accession>A0A9W7ZL54</accession>
<dbReference type="AlphaFoldDB" id="A0A9W7ZL54"/>
<protein>
    <submittedName>
        <fullName evidence="1">Uncharacterized protein</fullName>
    </submittedName>
</protein>
<name>A0A9W7ZL54_9FUNG</name>
<comment type="caution">
    <text evidence="1">The sequence shown here is derived from an EMBL/GenBank/DDBJ whole genome shotgun (WGS) entry which is preliminary data.</text>
</comment>
<evidence type="ECO:0000313" key="1">
    <source>
        <dbReference type="EMBL" id="KAJ1911765.1"/>
    </source>
</evidence>
<feature type="non-terminal residue" evidence="1">
    <location>
        <position position="265"/>
    </location>
</feature>
<keyword evidence="2" id="KW-1185">Reference proteome</keyword>